<evidence type="ECO:0000256" key="11">
    <source>
        <dbReference type="SAM" id="MobiDB-lite"/>
    </source>
</evidence>
<dbReference type="InterPro" id="IPR024956">
    <property type="entry name" value="tRNAHis_GuaTrfase_cat"/>
</dbReference>
<dbReference type="GO" id="GO:0008193">
    <property type="term" value="F:tRNA guanylyltransferase activity"/>
    <property type="evidence" value="ECO:0007669"/>
    <property type="project" value="UniProtKB-EC"/>
</dbReference>
<evidence type="ECO:0000256" key="8">
    <source>
        <dbReference type="ARBA" id="ARBA00022741"/>
    </source>
</evidence>
<evidence type="ECO:0000256" key="3">
    <source>
        <dbReference type="ARBA" id="ARBA00012511"/>
    </source>
</evidence>
<sequence>MKMRKDHVRKAARYGKVRIEEGNVTGKTRAKEEVSITFNSQRGRSDPPSFSSLPRRIPGRTVDSVFTPLTVQFICDMAKSKYEYVQSFEDNDALPTPLWIVVRIDGHNFHRFANVHNFEKPVDERAPNLMNSCAVSLLSEFPDIVFAYGACDKYSFVIQKATHFYSRRVSILISIIPSIFSSTYTRKWKEFFPHEQLQYQPAFAAEVDSFVSALELKGYLSSRQEDSTDANLYDTCFWMLVKSGKNKTKAEKLLRGTSSHEKTELLYQQFRKGSIAFKIREEAVVKYIRDDETVKRSTKKCRVEKRSMANSPVVNDTPSTFHVIRVDGRHFSRFSDCHDFEKPNDERALDLMNARAITILKEIPEIVLAYGVSDECRKLTSFVASFFSSTYVIKWKEFFPHKQLQYSPSFDACVVCHPTALIVQHYFSWRQADCDDNNLYNTPFWMLCKSGRSKIDAQEHLMANIYHFLTA</sequence>
<feature type="domain" description="tRNAHis guanylyltransferase catalytic" evidence="12">
    <location>
        <begin position="377"/>
        <end position="418"/>
    </location>
</feature>
<evidence type="ECO:0000256" key="9">
    <source>
        <dbReference type="ARBA" id="ARBA00022842"/>
    </source>
</evidence>
<evidence type="ECO:0000256" key="7">
    <source>
        <dbReference type="ARBA" id="ARBA00022723"/>
    </source>
</evidence>
<feature type="domain" description="Thg1 C-terminal" evidence="13">
    <location>
        <begin position="423"/>
        <end position="464"/>
    </location>
</feature>
<dbReference type="InterPro" id="IPR038469">
    <property type="entry name" value="tRNAHis_GuaTrfase_Thg1_sf"/>
</dbReference>
<dbReference type="AlphaFoldDB" id="A0AAV7E5Z8"/>
<gene>
    <name evidence="14" type="ORF">H6P81_014616</name>
</gene>
<feature type="domain" description="Thg1 C-terminal" evidence="13">
    <location>
        <begin position="215"/>
        <end position="289"/>
    </location>
</feature>
<dbReference type="PANTHER" id="PTHR12729">
    <property type="entry name" value="TRNA(HIS) GUANYLYLTRANSFERASE-RELATED"/>
    <property type="match status" value="1"/>
</dbReference>
<keyword evidence="15" id="KW-1185">Reference proteome</keyword>
<accession>A0AAV7E5Z8</accession>
<dbReference type="GO" id="GO:0006400">
    <property type="term" value="P:tRNA modification"/>
    <property type="evidence" value="ECO:0007669"/>
    <property type="project" value="InterPro"/>
</dbReference>
<comment type="cofactor">
    <cofactor evidence="1">
        <name>Mg(2+)</name>
        <dbReference type="ChEBI" id="CHEBI:18420"/>
    </cofactor>
</comment>
<protein>
    <recommendedName>
        <fullName evidence="3">tRNA(His) guanylyltransferase</fullName>
        <ecNumber evidence="3">2.7.7.79</ecNumber>
    </recommendedName>
</protein>
<keyword evidence="10" id="KW-0342">GTP-binding</keyword>
<proteinExistence type="inferred from homology"/>
<dbReference type="Proteomes" id="UP000825729">
    <property type="component" value="Unassembled WGS sequence"/>
</dbReference>
<evidence type="ECO:0000313" key="15">
    <source>
        <dbReference type="Proteomes" id="UP000825729"/>
    </source>
</evidence>
<dbReference type="EMBL" id="JAINDJ010000006">
    <property type="protein sequence ID" value="KAG9443276.1"/>
    <property type="molecule type" value="Genomic_DNA"/>
</dbReference>
<feature type="region of interest" description="Disordered" evidence="11">
    <location>
        <begin position="32"/>
        <end position="56"/>
    </location>
</feature>
<dbReference type="EC" id="2.7.7.79" evidence="3"/>
<evidence type="ECO:0000256" key="6">
    <source>
        <dbReference type="ARBA" id="ARBA00022695"/>
    </source>
</evidence>
<dbReference type="GO" id="GO:0000287">
    <property type="term" value="F:magnesium ion binding"/>
    <property type="evidence" value="ECO:0007669"/>
    <property type="project" value="InterPro"/>
</dbReference>
<evidence type="ECO:0000259" key="12">
    <source>
        <dbReference type="Pfam" id="PF04446"/>
    </source>
</evidence>
<dbReference type="Pfam" id="PF04446">
    <property type="entry name" value="Thg1"/>
    <property type="match status" value="3"/>
</dbReference>
<name>A0AAV7E5Z8_ARIFI</name>
<feature type="compositionally biased region" description="Polar residues" evidence="11">
    <location>
        <begin position="36"/>
        <end position="52"/>
    </location>
</feature>
<comment type="similarity">
    <text evidence="2">Belongs to the tRNA(His) guanylyltransferase family.</text>
</comment>
<evidence type="ECO:0000256" key="4">
    <source>
        <dbReference type="ARBA" id="ARBA00022679"/>
    </source>
</evidence>
<feature type="domain" description="tRNAHis guanylyltransferase catalytic" evidence="12">
    <location>
        <begin position="318"/>
        <end position="376"/>
    </location>
</feature>
<evidence type="ECO:0000256" key="2">
    <source>
        <dbReference type="ARBA" id="ARBA00010113"/>
    </source>
</evidence>
<keyword evidence="8" id="KW-0547">Nucleotide-binding</keyword>
<dbReference type="InterPro" id="IPR007537">
    <property type="entry name" value="tRNAHis_GuaTrfase_Thg1"/>
</dbReference>
<dbReference type="Gene3D" id="3.30.70.3000">
    <property type="match status" value="2"/>
</dbReference>
<evidence type="ECO:0000256" key="10">
    <source>
        <dbReference type="ARBA" id="ARBA00023134"/>
    </source>
</evidence>
<keyword evidence="5" id="KW-0819">tRNA processing</keyword>
<comment type="caution">
    <text evidence="14">The sequence shown here is derived from an EMBL/GenBank/DDBJ whole genome shotgun (WGS) entry which is preliminary data.</text>
</comment>
<organism evidence="14 15">
    <name type="scientific">Aristolochia fimbriata</name>
    <name type="common">White veined hardy Dutchman's pipe vine</name>
    <dbReference type="NCBI Taxonomy" id="158543"/>
    <lineage>
        <taxon>Eukaryota</taxon>
        <taxon>Viridiplantae</taxon>
        <taxon>Streptophyta</taxon>
        <taxon>Embryophyta</taxon>
        <taxon>Tracheophyta</taxon>
        <taxon>Spermatophyta</taxon>
        <taxon>Magnoliopsida</taxon>
        <taxon>Magnoliidae</taxon>
        <taxon>Piperales</taxon>
        <taxon>Aristolochiaceae</taxon>
        <taxon>Aristolochia</taxon>
    </lineage>
</organism>
<evidence type="ECO:0000256" key="5">
    <source>
        <dbReference type="ARBA" id="ARBA00022694"/>
    </source>
</evidence>
<evidence type="ECO:0000259" key="13">
    <source>
        <dbReference type="Pfam" id="PF14413"/>
    </source>
</evidence>
<dbReference type="GO" id="GO:0005525">
    <property type="term" value="F:GTP binding"/>
    <property type="evidence" value="ECO:0007669"/>
    <property type="project" value="UniProtKB-KW"/>
</dbReference>
<evidence type="ECO:0000313" key="14">
    <source>
        <dbReference type="EMBL" id="KAG9443276.1"/>
    </source>
</evidence>
<dbReference type="InterPro" id="IPR025845">
    <property type="entry name" value="Thg1_C_dom"/>
</dbReference>
<keyword evidence="7" id="KW-0479">Metal-binding</keyword>
<keyword evidence="6" id="KW-0548">Nucleotidyltransferase</keyword>
<keyword evidence="9" id="KW-0460">Magnesium</keyword>
<keyword evidence="4" id="KW-0808">Transferase</keyword>
<dbReference type="Pfam" id="PF14413">
    <property type="entry name" value="Thg1C"/>
    <property type="match status" value="2"/>
</dbReference>
<feature type="domain" description="tRNAHis guanylyltransferase catalytic" evidence="12">
    <location>
        <begin position="82"/>
        <end position="206"/>
    </location>
</feature>
<evidence type="ECO:0000256" key="1">
    <source>
        <dbReference type="ARBA" id="ARBA00001946"/>
    </source>
</evidence>
<dbReference type="PANTHER" id="PTHR12729:SF6">
    <property type="entry name" value="TRNA(HIS) GUANYLYLTRANSFERASE-RELATED"/>
    <property type="match status" value="1"/>
</dbReference>
<reference evidence="14 15" key="1">
    <citation type="submission" date="2021-07" db="EMBL/GenBank/DDBJ databases">
        <title>The Aristolochia fimbriata genome: insights into angiosperm evolution, floral development and chemical biosynthesis.</title>
        <authorList>
            <person name="Jiao Y."/>
        </authorList>
    </citation>
    <scope>NUCLEOTIDE SEQUENCE [LARGE SCALE GENOMIC DNA]</scope>
    <source>
        <strain evidence="14">IBCAS-2021</strain>
        <tissue evidence="14">Leaf</tissue>
    </source>
</reference>